<dbReference type="PANTHER" id="PTHR47514">
    <property type="entry name" value="TRANSKETOLASE N-TERMINAL SECTION-RELATED"/>
    <property type="match status" value="1"/>
</dbReference>
<dbReference type="Gene3D" id="3.40.50.970">
    <property type="match status" value="1"/>
</dbReference>
<sequence>MLDKRSKFLRRMVLEMVEVGGRGHIGSALSLVEILRVLYDSFLQYHPEKPDWSNRDRFILSKGHGCLALYAILADKGFFERA</sequence>
<organism evidence="2">
    <name type="scientific">marine metagenome</name>
    <dbReference type="NCBI Taxonomy" id="408172"/>
    <lineage>
        <taxon>unclassified sequences</taxon>
        <taxon>metagenomes</taxon>
        <taxon>ecological metagenomes</taxon>
    </lineage>
</organism>
<feature type="non-terminal residue" evidence="2">
    <location>
        <position position="82"/>
    </location>
</feature>
<dbReference type="SUPFAM" id="SSF52518">
    <property type="entry name" value="Thiamin diphosphate-binding fold (THDP-binding)"/>
    <property type="match status" value="1"/>
</dbReference>
<gene>
    <name evidence="2" type="ORF">METZ01_LOCUS433844</name>
</gene>
<evidence type="ECO:0000259" key="1">
    <source>
        <dbReference type="Pfam" id="PF00456"/>
    </source>
</evidence>
<dbReference type="InterPro" id="IPR029061">
    <property type="entry name" value="THDP-binding"/>
</dbReference>
<dbReference type="Pfam" id="PF00456">
    <property type="entry name" value="Transketolase_N"/>
    <property type="match status" value="1"/>
</dbReference>
<reference evidence="2" key="1">
    <citation type="submission" date="2018-05" db="EMBL/GenBank/DDBJ databases">
        <authorList>
            <person name="Lanie J.A."/>
            <person name="Ng W.-L."/>
            <person name="Kazmierczak K.M."/>
            <person name="Andrzejewski T.M."/>
            <person name="Davidsen T.M."/>
            <person name="Wayne K.J."/>
            <person name="Tettelin H."/>
            <person name="Glass J.I."/>
            <person name="Rusch D."/>
            <person name="Podicherti R."/>
            <person name="Tsui H.-C.T."/>
            <person name="Winkler M.E."/>
        </authorList>
    </citation>
    <scope>NUCLEOTIDE SEQUENCE</scope>
</reference>
<dbReference type="EMBL" id="UINC01174727">
    <property type="protein sequence ID" value="SVD80990.1"/>
    <property type="molecule type" value="Genomic_DNA"/>
</dbReference>
<proteinExistence type="predicted"/>
<name>A0A382YD38_9ZZZZ</name>
<evidence type="ECO:0000313" key="2">
    <source>
        <dbReference type="EMBL" id="SVD80990.1"/>
    </source>
</evidence>
<dbReference type="AlphaFoldDB" id="A0A382YD38"/>
<accession>A0A382YD38</accession>
<dbReference type="InterPro" id="IPR005474">
    <property type="entry name" value="Transketolase_N"/>
</dbReference>
<protein>
    <recommendedName>
        <fullName evidence="1">Transketolase N-terminal domain-containing protein</fullName>
    </recommendedName>
</protein>
<dbReference type="PANTHER" id="PTHR47514:SF2">
    <property type="entry name" value="TRANSKETOLASE"/>
    <property type="match status" value="1"/>
</dbReference>
<feature type="domain" description="Transketolase N-terminal" evidence="1">
    <location>
        <begin position="7"/>
        <end position="78"/>
    </location>
</feature>